<feature type="transmembrane region" description="Helical" evidence="2">
    <location>
        <begin position="128"/>
        <end position="149"/>
    </location>
</feature>
<dbReference type="RefSeq" id="WP_069961810.1">
    <property type="nucleotide sequence ID" value="NZ_CP016094.1"/>
</dbReference>
<accession>A0A1D8AUL5</accession>
<keyword evidence="4" id="KW-1185">Reference proteome</keyword>
<dbReference type="EMBL" id="CP016094">
    <property type="protein sequence ID" value="AOS44574.1"/>
    <property type="molecule type" value="Genomic_DNA"/>
</dbReference>
<proteinExistence type="predicted"/>
<dbReference type="AlphaFoldDB" id="A0A1D8AUL5"/>
<dbReference type="Proteomes" id="UP000095228">
    <property type="component" value="Chromosome"/>
</dbReference>
<evidence type="ECO:0000256" key="2">
    <source>
        <dbReference type="SAM" id="Phobius"/>
    </source>
</evidence>
<dbReference type="OrthoDB" id="194281at2"/>
<keyword evidence="2" id="KW-0812">Transmembrane</keyword>
<evidence type="ECO:0000313" key="3">
    <source>
        <dbReference type="EMBL" id="AOS44574.1"/>
    </source>
</evidence>
<feature type="transmembrane region" description="Helical" evidence="2">
    <location>
        <begin position="105"/>
        <end position="122"/>
    </location>
</feature>
<evidence type="ECO:0000313" key="4">
    <source>
        <dbReference type="Proteomes" id="UP000095228"/>
    </source>
</evidence>
<evidence type="ECO:0000256" key="1">
    <source>
        <dbReference type="SAM" id="MobiDB-lite"/>
    </source>
</evidence>
<keyword evidence="2" id="KW-0472">Membrane</keyword>
<keyword evidence="2" id="KW-1133">Transmembrane helix</keyword>
<feature type="compositionally biased region" description="Low complexity" evidence="1">
    <location>
        <begin position="41"/>
        <end position="61"/>
    </location>
</feature>
<organism evidence="3 4">
    <name type="scientific">Lacunisphaera limnophila</name>
    <dbReference type="NCBI Taxonomy" id="1838286"/>
    <lineage>
        <taxon>Bacteria</taxon>
        <taxon>Pseudomonadati</taxon>
        <taxon>Verrucomicrobiota</taxon>
        <taxon>Opitutia</taxon>
        <taxon>Opitutales</taxon>
        <taxon>Opitutaceae</taxon>
        <taxon>Lacunisphaera</taxon>
    </lineage>
</organism>
<gene>
    <name evidence="3" type="ORF">Verru16b_01637</name>
</gene>
<feature type="region of interest" description="Disordered" evidence="1">
    <location>
        <begin position="23"/>
        <end position="66"/>
    </location>
</feature>
<reference evidence="3 4" key="1">
    <citation type="submission" date="2016-06" db="EMBL/GenBank/DDBJ databases">
        <title>Three novel species with peptidoglycan cell walls form the new genus Lacunisphaera gen. nov. in the family Opitutaceae of the verrucomicrobial subdivision 4.</title>
        <authorList>
            <person name="Rast P."/>
            <person name="Gloeckner I."/>
            <person name="Jogler M."/>
            <person name="Boedeker C."/>
            <person name="Jeske O."/>
            <person name="Wiegand S."/>
            <person name="Reinhardt R."/>
            <person name="Schumann P."/>
            <person name="Rohde M."/>
            <person name="Spring S."/>
            <person name="Gloeckner F.O."/>
            <person name="Jogler C."/>
        </authorList>
    </citation>
    <scope>NUCLEOTIDE SEQUENCE [LARGE SCALE GENOMIC DNA]</scope>
    <source>
        <strain evidence="3 4">IG16b</strain>
    </source>
</reference>
<protein>
    <submittedName>
        <fullName evidence="3">Uncharacterized protein</fullName>
    </submittedName>
</protein>
<sequence length="155" mass="16800">MPDELDPPRKHYGFKEREFKRDNVITPGAAPLPTTKDLAIAAGTRPNPAARPAAPKADLSAVGPAKADDPNDVYAVLQANRRAAQQHGLGEIEIKAVKSRRKREFWLLIVGGNVAILGGVFLSGINVITVVFGLAGLIIFSLGLSWVMWQVMDKY</sequence>
<name>A0A1D8AUL5_9BACT</name>
<dbReference type="KEGG" id="obg:Verru16b_01637"/>
<dbReference type="STRING" id="1838286.Verru16b_01637"/>